<feature type="transmembrane region" description="Helical" evidence="7">
    <location>
        <begin position="106"/>
        <end position="126"/>
    </location>
</feature>
<dbReference type="PROSITE" id="PS51257">
    <property type="entry name" value="PROKAR_LIPOPROTEIN"/>
    <property type="match status" value="1"/>
</dbReference>
<dbReference type="GO" id="GO:0016780">
    <property type="term" value="F:phosphotransferase activity, for other substituted phosphate groups"/>
    <property type="evidence" value="ECO:0007669"/>
    <property type="project" value="TreeGrafter"/>
</dbReference>
<dbReference type="PANTHER" id="PTHR30576:SF10">
    <property type="entry name" value="SLL5057 PROTEIN"/>
    <property type="match status" value="1"/>
</dbReference>
<evidence type="ECO:0000256" key="4">
    <source>
        <dbReference type="ARBA" id="ARBA00022692"/>
    </source>
</evidence>
<dbReference type="AlphaFoldDB" id="A0A1Y1CFK5"/>
<evidence type="ECO:0000256" key="1">
    <source>
        <dbReference type="ARBA" id="ARBA00004141"/>
    </source>
</evidence>
<evidence type="ECO:0000256" key="7">
    <source>
        <dbReference type="SAM" id="Phobius"/>
    </source>
</evidence>
<organism evidence="9 10">
    <name type="scientific">Labilibaculum antarcticum</name>
    <dbReference type="NCBI Taxonomy" id="1717717"/>
    <lineage>
        <taxon>Bacteria</taxon>
        <taxon>Pseudomonadati</taxon>
        <taxon>Bacteroidota</taxon>
        <taxon>Bacteroidia</taxon>
        <taxon>Marinilabiliales</taxon>
        <taxon>Marinifilaceae</taxon>
        <taxon>Labilibaculum</taxon>
    </lineage>
</organism>
<dbReference type="RefSeq" id="WP_096427796.1">
    <property type="nucleotide sequence ID" value="NZ_AP018042.1"/>
</dbReference>
<evidence type="ECO:0000256" key="3">
    <source>
        <dbReference type="ARBA" id="ARBA00022679"/>
    </source>
</evidence>
<protein>
    <submittedName>
        <fullName evidence="9">UDP-phosphate galactose phosphotransferase</fullName>
    </submittedName>
</protein>
<comment type="subcellular location">
    <subcellularLocation>
        <location evidence="1">Membrane</location>
        <topology evidence="1">Multi-pass membrane protein</topology>
    </subcellularLocation>
</comment>
<keyword evidence="5 7" id="KW-1133">Transmembrane helix</keyword>
<feature type="transmembrane region" description="Helical" evidence="7">
    <location>
        <begin position="12"/>
        <end position="36"/>
    </location>
</feature>
<gene>
    <name evidence="9" type="ORF">ALGA_0490</name>
</gene>
<accession>A0A1Y1CFK5</accession>
<dbReference type="Proteomes" id="UP000218267">
    <property type="component" value="Chromosome"/>
</dbReference>
<reference evidence="9 10" key="1">
    <citation type="journal article" date="2018" name="Mar. Genomics">
        <title>Complete genome sequence of Marinifilaceae bacterium strain SPP2, isolated from the Antarctic marine sediment.</title>
        <authorList>
            <person name="Watanabe M."/>
            <person name="Kojima H."/>
            <person name="Fukui M."/>
        </authorList>
    </citation>
    <scope>NUCLEOTIDE SEQUENCE [LARGE SCALE GENOMIC DNA]</scope>
    <source>
        <strain evidence="9 10">SPP2</strain>
    </source>
</reference>
<keyword evidence="10" id="KW-1185">Reference proteome</keyword>
<dbReference type="InterPro" id="IPR003362">
    <property type="entry name" value="Bact_transf"/>
</dbReference>
<feature type="domain" description="Bacterial sugar transferase" evidence="8">
    <location>
        <begin position="275"/>
        <end position="462"/>
    </location>
</feature>
<keyword evidence="3 9" id="KW-0808">Transferase</keyword>
<name>A0A1Y1CFK5_9BACT</name>
<feature type="transmembrane region" description="Helical" evidence="7">
    <location>
        <begin position="48"/>
        <end position="66"/>
    </location>
</feature>
<reference evidence="10" key="2">
    <citation type="journal article" date="2020" name="Antonie Van Leeuwenhoek">
        <title>Labilibaculum antarcticum sp. nov., a novel facultative anaerobic, psychrotorelant bacterium isolated from marine sediment of Antarctica.</title>
        <authorList>
            <person name="Watanabe M."/>
            <person name="Kojima H."/>
            <person name="Fukui M."/>
        </authorList>
    </citation>
    <scope>NUCLEOTIDE SEQUENCE [LARGE SCALE GENOMIC DNA]</scope>
    <source>
        <strain evidence="10">SPP2</strain>
    </source>
</reference>
<dbReference type="Pfam" id="PF13727">
    <property type="entry name" value="CoA_binding_3"/>
    <property type="match status" value="1"/>
</dbReference>
<dbReference type="OrthoDB" id="9808602at2"/>
<evidence type="ECO:0000256" key="5">
    <source>
        <dbReference type="ARBA" id="ARBA00022989"/>
    </source>
</evidence>
<feature type="transmembrane region" description="Helical" evidence="7">
    <location>
        <begin position="277"/>
        <end position="301"/>
    </location>
</feature>
<dbReference type="Gene3D" id="3.40.50.720">
    <property type="entry name" value="NAD(P)-binding Rossmann-like Domain"/>
    <property type="match status" value="1"/>
</dbReference>
<dbReference type="EMBL" id="AP018042">
    <property type="protein sequence ID" value="BAX78883.1"/>
    <property type="molecule type" value="Genomic_DNA"/>
</dbReference>
<keyword evidence="4 7" id="KW-0812">Transmembrane</keyword>
<dbReference type="GO" id="GO:0016020">
    <property type="term" value="C:membrane"/>
    <property type="evidence" value="ECO:0007669"/>
    <property type="project" value="UniProtKB-SubCell"/>
</dbReference>
<evidence type="ECO:0000259" key="8">
    <source>
        <dbReference type="Pfam" id="PF02397"/>
    </source>
</evidence>
<dbReference type="NCBIfam" id="TIGR03025">
    <property type="entry name" value="EPS_sugtrans"/>
    <property type="match status" value="1"/>
</dbReference>
<evidence type="ECO:0000313" key="9">
    <source>
        <dbReference type="EMBL" id="BAX78883.1"/>
    </source>
</evidence>
<evidence type="ECO:0000313" key="10">
    <source>
        <dbReference type="Proteomes" id="UP000218267"/>
    </source>
</evidence>
<evidence type="ECO:0000256" key="6">
    <source>
        <dbReference type="ARBA" id="ARBA00023136"/>
    </source>
</evidence>
<proteinExistence type="inferred from homology"/>
<evidence type="ECO:0000256" key="2">
    <source>
        <dbReference type="ARBA" id="ARBA00006464"/>
    </source>
</evidence>
<dbReference type="PANTHER" id="PTHR30576">
    <property type="entry name" value="COLANIC BIOSYNTHESIS UDP-GLUCOSE LIPID CARRIER TRANSFERASE"/>
    <property type="match status" value="1"/>
</dbReference>
<comment type="similarity">
    <text evidence="2">Belongs to the bacterial sugar transferase family.</text>
</comment>
<dbReference type="Pfam" id="PF02397">
    <property type="entry name" value="Bac_transf"/>
    <property type="match status" value="1"/>
</dbReference>
<dbReference type="InterPro" id="IPR017475">
    <property type="entry name" value="EPS_sugar_tfrase"/>
</dbReference>
<feature type="transmembrane region" description="Helical" evidence="7">
    <location>
        <begin position="78"/>
        <end position="100"/>
    </location>
</feature>
<keyword evidence="6 7" id="KW-0472">Membrane</keyword>
<sequence length="467" mass="54158">MIKGREQTLARLSTLMQVGLSLGCYWLVTWAVATYLKPLNIDIHDNNTIYLLIIAIWYTLIKELNLGKMLRVKTYSELFAEYFALVVISSGLLHLGSLFLTESVPTLILALFACLNLFMLFGFRMLSYRIFKMLRGKGYNTRNVLIVADDESYLHFIDRMLFIRDWGYHVWAIMSDGKHIKTKYESHVRVLHEHFQLSEIIDANVVDEVIYCKGKFDNDEVRALIYACSEVGVTFRVYSELLSVVSQRSHLTYFKELPFLTFANHTKNYFALKVKELLDFLFSSAIVIFISPVLLAIAVAIKIEDGGSIFFRQRRVGLNGRIFDCLKFRTMVENAEALRVKLENLNEQSGPVFKIKNDPRVTRVGRFLRKTSLDELPQFFNVLKGEMSVVGPRPPIPSEVQQYQRWQRRRLSMKPGITCIWQVSGRNNIPFEEWMKLDMLYIDTWSLKLDLILFLSTIKVVFTGEGQ</sequence>
<dbReference type="KEGG" id="mbas:ALGA_0490"/>